<dbReference type="SUPFAM" id="SSF54695">
    <property type="entry name" value="POZ domain"/>
    <property type="match status" value="1"/>
</dbReference>
<dbReference type="SMART" id="SM00225">
    <property type="entry name" value="BTB"/>
    <property type="match status" value="1"/>
</dbReference>
<reference evidence="5 6" key="1">
    <citation type="journal article" date="2016" name="PLoS ONE">
        <title>Sequence Assembly of Yarrowia lipolytica Strain W29/CLIB89 Shows Transposable Element Diversity.</title>
        <authorList>
            <person name="Magnan C."/>
            <person name="Yu J."/>
            <person name="Chang I."/>
            <person name="Jahn E."/>
            <person name="Kanomata Y."/>
            <person name="Wu J."/>
            <person name="Zeller M."/>
            <person name="Oakes M."/>
            <person name="Baldi P."/>
            <person name="Sandmeyer S."/>
        </authorList>
    </citation>
    <scope>NUCLEOTIDE SEQUENCE [LARGE SCALE GENOMIC DNA]</scope>
    <source>
        <strain evidence="6">CLIB89(W29)</strain>
    </source>
</reference>
<dbReference type="SUPFAM" id="SSF48403">
    <property type="entry name" value="Ankyrin repeat"/>
    <property type="match status" value="1"/>
</dbReference>
<dbReference type="Gene3D" id="3.30.710.10">
    <property type="entry name" value="Potassium Channel Kv1.1, Chain A"/>
    <property type="match status" value="1"/>
</dbReference>
<feature type="repeat" description="RCC1" evidence="2">
    <location>
        <begin position="303"/>
        <end position="353"/>
    </location>
</feature>
<dbReference type="InterPro" id="IPR011333">
    <property type="entry name" value="SKP1/BTB/POZ_sf"/>
</dbReference>
<dbReference type="PANTHER" id="PTHR22872:SF2">
    <property type="entry name" value="INHIBITOR OF BRUTON TYROSINE KINASE"/>
    <property type="match status" value="1"/>
</dbReference>
<dbReference type="eggNOG" id="KOG0783">
    <property type="taxonomic scope" value="Eukaryota"/>
</dbReference>
<dbReference type="CDD" id="cd18186">
    <property type="entry name" value="BTB_POZ_ZBTB_KLHL-like"/>
    <property type="match status" value="1"/>
</dbReference>
<dbReference type="InterPro" id="IPR002110">
    <property type="entry name" value="Ankyrin_rpt"/>
</dbReference>
<dbReference type="InterPro" id="IPR009091">
    <property type="entry name" value="RCC1/BLIP-II"/>
</dbReference>
<dbReference type="Pfam" id="PF12796">
    <property type="entry name" value="Ank_2"/>
    <property type="match status" value="1"/>
</dbReference>
<feature type="region of interest" description="Disordered" evidence="3">
    <location>
        <begin position="1385"/>
        <end position="1456"/>
    </location>
</feature>
<dbReference type="Gene3D" id="2.130.10.30">
    <property type="entry name" value="Regulator of chromosome condensation 1/beta-lactamase-inhibitor protein II"/>
    <property type="match status" value="1"/>
</dbReference>
<accession>A0A1D8N483</accession>
<dbReference type="Pfam" id="PF00651">
    <property type="entry name" value="BTB"/>
    <property type="match status" value="1"/>
</dbReference>
<dbReference type="PANTHER" id="PTHR22872">
    <property type="entry name" value="BTK-BINDING PROTEIN-RELATED"/>
    <property type="match status" value="1"/>
</dbReference>
<feature type="compositionally biased region" description="Basic residues" evidence="3">
    <location>
        <begin position="1410"/>
        <end position="1420"/>
    </location>
</feature>
<feature type="compositionally biased region" description="Polar residues" evidence="3">
    <location>
        <begin position="1069"/>
        <end position="1083"/>
    </location>
</feature>
<feature type="compositionally biased region" description="Low complexity" evidence="3">
    <location>
        <begin position="1285"/>
        <end position="1300"/>
    </location>
</feature>
<feature type="repeat" description="RCC1" evidence="2">
    <location>
        <begin position="242"/>
        <end position="301"/>
    </location>
</feature>
<dbReference type="InterPro" id="IPR000210">
    <property type="entry name" value="BTB/POZ_dom"/>
</dbReference>
<dbReference type="KEGG" id="yli:2905821"/>
<dbReference type="EMBL" id="CP017553">
    <property type="protein sequence ID" value="AOW00446.1"/>
    <property type="molecule type" value="Genomic_DNA"/>
</dbReference>
<dbReference type="RefSeq" id="XP_499907.3">
    <property type="nucleotide sequence ID" value="XM_499907.3"/>
</dbReference>
<dbReference type="SMART" id="SM00248">
    <property type="entry name" value="ANK"/>
    <property type="match status" value="2"/>
</dbReference>
<dbReference type="PROSITE" id="PS50097">
    <property type="entry name" value="BTB"/>
    <property type="match status" value="1"/>
</dbReference>
<proteinExistence type="predicted"/>
<dbReference type="PROSITE" id="PS50012">
    <property type="entry name" value="RCC1_3"/>
    <property type="match status" value="4"/>
</dbReference>
<dbReference type="Pfam" id="PF00415">
    <property type="entry name" value="RCC1"/>
    <property type="match status" value="3"/>
</dbReference>
<dbReference type="GeneID" id="2905821"/>
<feature type="repeat" description="RCC1" evidence="2">
    <location>
        <begin position="124"/>
        <end position="186"/>
    </location>
</feature>
<keyword evidence="1" id="KW-0677">Repeat</keyword>
<dbReference type="InterPro" id="IPR036770">
    <property type="entry name" value="Ankyrin_rpt-contain_sf"/>
</dbReference>
<evidence type="ECO:0000313" key="6">
    <source>
        <dbReference type="Proteomes" id="UP000182444"/>
    </source>
</evidence>
<feature type="compositionally biased region" description="Basic and acidic residues" evidence="3">
    <location>
        <begin position="1044"/>
        <end position="1068"/>
    </location>
</feature>
<dbReference type="InterPro" id="IPR051625">
    <property type="entry name" value="Signaling_Regulatory_Domain"/>
</dbReference>
<dbReference type="InterPro" id="IPR000408">
    <property type="entry name" value="Reg_chr_condens"/>
</dbReference>
<dbReference type="Proteomes" id="UP000182444">
    <property type="component" value="Chromosome 1A"/>
</dbReference>
<dbReference type="SUPFAM" id="SSF50985">
    <property type="entry name" value="RCC1/BLIP-II"/>
    <property type="match status" value="1"/>
</dbReference>
<gene>
    <name evidence="5" type="ORF">YALI1_A09218g</name>
</gene>
<feature type="compositionally biased region" description="Low complexity" evidence="3">
    <location>
        <begin position="1157"/>
        <end position="1184"/>
    </location>
</feature>
<dbReference type="VEuPathDB" id="FungiDB:YALI0_A09537g"/>
<dbReference type="CDD" id="cd18500">
    <property type="entry name" value="BACK_IBtk"/>
    <property type="match status" value="1"/>
</dbReference>
<organism evidence="5 6">
    <name type="scientific">Yarrowia lipolytica</name>
    <name type="common">Candida lipolytica</name>
    <dbReference type="NCBI Taxonomy" id="4952"/>
    <lineage>
        <taxon>Eukaryota</taxon>
        <taxon>Fungi</taxon>
        <taxon>Dikarya</taxon>
        <taxon>Ascomycota</taxon>
        <taxon>Saccharomycotina</taxon>
        <taxon>Dipodascomycetes</taxon>
        <taxon>Dipodascales</taxon>
        <taxon>Dipodascales incertae sedis</taxon>
        <taxon>Yarrowia</taxon>
    </lineage>
</organism>
<evidence type="ECO:0000313" key="5">
    <source>
        <dbReference type="EMBL" id="AOW00446.1"/>
    </source>
</evidence>
<feature type="compositionally biased region" description="Basic and acidic residues" evidence="3">
    <location>
        <begin position="1250"/>
        <end position="1265"/>
    </location>
</feature>
<evidence type="ECO:0000256" key="3">
    <source>
        <dbReference type="SAM" id="MobiDB-lite"/>
    </source>
</evidence>
<protein>
    <recommendedName>
        <fullName evidence="4">BTB domain-containing protein</fullName>
    </recommendedName>
</protein>
<evidence type="ECO:0000256" key="1">
    <source>
        <dbReference type="ARBA" id="ARBA00022737"/>
    </source>
</evidence>
<sequence length="1456" mass="157118">MKHGKQKLANNNTDHDSLSSLDRALATRRDMFGRTLLHNACICGDAQAVEQLLANPHVDVTAVEYESGSSALHLALAAGSLHCAQLLIKHSRELLRLKDRDGCPAFETALYYHKWHTTDPGLPSEYFSFGSNTNHTLGFPDSDDRQTPETVKVLRPATTDIRSSLAPVRVVDCAIGGYHTAILTSDETANLYVCGVSSRGRLGLGPHVSTQFTPTLVASLASEKIVSVGVGKDHTACVTAKGVVYTWGCNRDSQLGYPTGGATGEEQLQISPRRVGGPTLKKAHITHVTCSNVHTVCWRENTSDMYVWGANNGQMGGMAPGQDCAIPTMVALVPGKISAVCASDYYTACIIDESYIQVYMNGGHFRVFLPAPGGTAREESQSGFDVFKPRLLVNRPQQLYASAGGPTICVSSLGHVYELPLQRFLNVKPALVARQMPVTALWVPRRDYMVATHAAVGDDGSVIICTSSGSAWKRERKENRLGGGTLKEYKFSRIPKVTNAYRVACDPLFRSFAALRYATQVDAIDVDMESLEFDVAERHAINRKIAYFTLDGDKESSEEFEDSPNLGALNWLVEAFEGVVSGTAQRTGLEEEAEMMGLNRFEETVMYKAVEMNKSDPHRGYDCELVCENSTVKLPCHSYMLRSSNLKAAVAKNSPLKCSLLTLVILHHYLYNDNVLSVWTLSGGCSIPREYVEAKAELLALAKEFELSSLVCKLSFGETADQLPVDMAKLFSSDTGDVAIEVDGGQILHAHRFILTQQSEFFQSCLSERWSDDTKVVVDLCHLPAASVRLCLRFMYTHNLDSLFDQVSSKVSSKDFIATVSQLLSTADELLLTPLKEFCELILSELVTVKNAASLLFLASAYNCDKLMTFMFSYICVNMECLLEGGFLGAILADGELFGAIDHHYRVMTGREIVLKEVPESSAVVGVTQLGEGISEDAAEQEEVEEEVKPKTLALASRPSGWVESFLSDFDGHNELLCRVAPGSVQAPDAAAALTPHRQSFAALHRNSKSEETRPSISPMSSPDLRGHNQTDDVFEFELDECPAEQRKRHDSRHDDRRCSHSEWREAKTGSSVRTAQFSSSPFGKSPMAGSPLSVSPNHASGDRRRSSFATAASGVPLTPGEIRFNLKQQIEKDSDAVYWPTLGGLGSPGGAGSVGAAGATPGSHPRGSPGPSATPSGSSTPWGKGAGVSNATPGSAGSASTWGNSSANGASAPSASATSAGSALSDLFSVTPPSSKLSQKERRRLLKQQQEETLMRAQEKEKQAAEGPWKVKKKAPVGVSPFESTSSPASSKTPSKTPSRAPPRAPSRAGLPGPNVGVGISTVGNSSATATSSFASDFYAASQPVTALSLAEIRERQERSTQKAKNVKTIEEIQQEEMFQKWWDAEVARNKGEESRGPEGGPRGTPSKSSRRPNKKKNNNKGPANGSSNGGGGGSGSQDDNGKRHRPRPREQIKA</sequence>
<feature type="region of interest" description="Disordered" evidence="3">
    <location>
        <begin position="1044"/>
        <end position="1118"/>
    </location>
</feature>
<dbReference type="PRINTS" id="PR00633">
    <property type="entry name" value="RCCNDNSATION"/>
</dbReference>
<evidence type="ECO:0000259" key="4">
    <source>
        <dbReference type="PROSITE" id="PS50097"/>
    </source>
</evidence>
<feature type="region of interest" description="Disordered" evidence="3">
    <location>
        <begin position="1149"/>
        <end position="1329"/>
    </location>
</feature>
<dbReference type="VEuPathDB" id="FungiDB:YALI1_A09218g"/>
<feature type="region of interest" description="Disordered" evidence="3">
    <location>
        <begin position="1005"/>
        <end position="1029"/>
    </location>
</feature>
<feature type="domain" description="BTB" evidence="4">
    <location>
        <begin position="736"/>
        <end position="801"/>
    </location>
</feature>
<feature type="repeat" description="RCC1" evidence="2">
    <location>
        <begin position="189"/>
        <end position="241"/>
    </location>
</feature>
<name>A0A1D8N483_YARLL</name>
<evidence type="ECO:0000256" key="2">
    <source>
        <dbReference type="PROSITE-ProRule" id="PRU00235"/>
    </source>
</evidence>
<feature type="compositionally biased region" description="Low complexity" evidence="3">
    <location>
        <begin position="1195"/>
        <end position="1226"/>
    </location>
</feature>
<feature type="compositionally biased region" description="Basic and acidic residues" evidence="3">
    <location>
        <begin position="1385"/>
        <end position="1398"/>
    </location>
</feature>
<dbReference type="Gene3D" id="1.25.40.20">
    <property type="entry name" value="Ankyrin repeat-containing domain"/>
    <property type="match status" value="1"/>
</dbReference>